<feature type="region of interest" description="Disordered" evidence="1">
    <location>
        <begin position="416"/>
        <end position="462"/>
    </location>
</feature>
<accession>A0ABC9C3G7</accession>
<name>A0ABC9C3G7_9POAL</name>
<proteinExistence type="predicted"/>
<evidence type="ECO:0000313" key="3">
    <source>
        <dbReference type="Proteomes" id="UP001497457"/>
    </source>
</evidence>
<feature type="compositionally biased region" description="Polar residues" evidence="1">
    <location>
        <begin position="443"/>
        <end position="462"/>
    </location>
</feature>
<feature type="compositionally biased region" description="Polar residues" evidence="1">
    <location>
        <begin position="240"/>
        <end position="251"/>
    </location>
</feature>
<protein>
    <submittedName>
        <fullName evidence="2">Uncharacterized protein</fullName>
    </submittedName>
</protein>
<keyword evidence="3" id="KW-1185">Reference proteome</keyword>
<evidence type="ECO:0000256" key="1">
    <source>
        <dbReference type="SAM" id="MobiDB-lite"/>
    </source>
</evidence>
<evidence type="ECO:0000313" key="2">
    <source>
        <dbReference type="EMBL" id="CAL5013433.1"/>
    </source>
</evidence>
<feature type="region of interest" description="Disordered" evidence="1">
    <location>
        <begin position="125"/>
        <end position="184"/>
    </location>
</feature>
<organism evidence="2 3">
    <name type="scientific">Urochloa decumbens</name>
    <dbReference type="NCBI Taxonomy" id="240449"/>
    <lineage>
        <taxon>Eukaryota</taxon>
        <taxon>Viridiplantae</taxon>
        <taxon>Streptophyta</taxon>
        <taxon>Embryophyta</taxon>
        <taxon>Tracheophyta</taxon>
        <taxon>Spermatophyta</taxon>
        <taxon>Magnoliopsida</taxon>
        <taxon>Liliopsida</taxon>
        <taxon>Poales</taxon>
        <taxon>Poaceae</taxon>
        <taxon>PACMAD clade</taxon>
        <taxon>Panicoideae</taxon>
        <taxon>Panicodae</taxon>
        <taxon>Paniceae</taxon>
        <taxon>Melinidinae</taxon>
        <taxon>Urochloa</taxon>
    </lineage>
</organism>
<feature type="region of interest" description="Disordered" evidence="1">
    <location>
        <begin position="201"/>
        <end position="274"/>
    </location>
</feature>
<reference evidence="2" key="1">
    <citation type="submission" date="2024-10" db="EMBL/GenBank/DDBJ databases">
        <authorList>
            <person name="Ryan C."/>
        </authorList>
    </citation>
    <scope>NUCLEOTIDE SEQUENCE [LARGE SCALE GENOMIC DNA]</scope>
</reference>
<dbReference type="AlphaFoldDB" id="A0ABC9C3G7"/>
<feature type="compositionally biased region" description="Low complexity" evidence="1">
    <location>
        <begin position="125"/>
        <end position="134"/>
    </location>
</feature>
<gene>
    <name evidence="2" type="ORF">URODEC1_LOCUS71409</name>
</gene>
<sequence>MIAGPRPVVSPAQVELYMNEHFQLGRDDVEVRLSRPDDFLLVFHRRIDADRAAPDVVARRNMRAFTVAAWTVHPDLIPEEVVVIVPEKEAPFSPGNLFLRPEELIHSSKGTLHYRVSIEIREVQDWNSRSESSSDGGGDHGRNDEDDDSSQDGFPGMGNDGRSSKPWLRRQRFSPGNDPGGCTWPTARGCDSALGWWGHAAAPSGQMRQEKRRRPVRSVRQQCQGPLPRDKPPRRVWKPRSNSNGNETNTLQKEKESSWGGWQVERPEQVTSPVEPGLAAIVSPSALPEASDPRGATVAVTKPLGWVEAHSGSFEEDWTLMHQEQAVVSPARWDPMRQESWVGQVKDTTEIPVGRAFGRILSAVGPRRSLGPSLESVTFPTHMPMGLEVELDANTRTALEAQETVLSTHVHSPLMAVQLPPSTRGEQERSETGAAGEEDLTRSPPSTRFVTTSCGSPPPGNNSTPLSALEFAALCSQPLPEAVILSFPPRRKPKRKTDDCLLPRRSSRIAKKTRGRVSNPVAAAQNVLMRKLGILKPDAEPDAVAVQQYADLLCNGISPSDSEAIDTLFPEHVPEDEEIDDDEEPIEI</sequence>
<dbReference type="Proteomes" id="UP001497457">
    <property type="component" value="Chromosome 28b"/>
</dbReference>
<dbReference type="EMBL" id="OZ075138">
    <property type="protein sequence ID" value="CAL5013433.1"/>
    <property type="molecule type" value="Genomic_DNA"/>
</dbReference>